<organism evidence="2 3">
    <name type="scientific">Hydrogenibacillus schlegelii</name>
    <name type="common">Bacillus schlegelii</name>
    <dbReference type="NCBI Taxonomy" id="1484"/>
    <lineage>
        <taxon>Bacteria</taxon>
        <taxon>Bacillati</taxon>
        <taxon>Bacillota</taxon>
        <taxon>Bacilli</taxon>
        <taxon>Bacillales</taxon>
        <taxon>Bacillales Family X. Incertae Sedis</taxon>
        <taxon>Hydrogenibacillus</taxon>
    </lineage>
</organism>
<dbReference type="CDD" id="cd02440">
    <property type="entry name" value="AdoMet_MTases"/>
    <property type="match status" value="1"/>
</dbReference>
<dbReference type="PANTHER" id="PTHR23290:SF0">
    <property type="entry name" value="RRNA N6-ADENOSINE-METHYLTRANSFERASE METTL5"/>
    <property type="match status" value="1"/>
</dbReference>
<dbReference type="Gene3D" id="3.40.50.150">
    <property type="entry name" value="Vaccinia Virus protein VP39"/>
    <property type="match status" value="1"/>
</dbReference>
<dbReference type="RefSeq" id="WP_066199839.1">
    <property type="nucleotide sequence ID" value="NZ_CBCSAS010000083.1"/>
</dbReference>
<keyword evidence="3" id="KW-1185">Reference proteome</keyword>
<dbReference type="PANTHER" id="PTHR23290">
    <property type="entry name" value="RRNA N6-ADENOSINE-METHYLTRANSFERASE METTL5"/>
    <property type="match status" value="1"/>
</dbReference>
<evidence type="ECO:0000259" key="1">
    <source>
        <dbReference type="Pfam" id="PF01861"/>
    </source>
</evidence>
<dbReference type="EMBL" id="JXBB01000012">
    <property type="protein sequence ID" value="OAR04638.1"/>
    <property type="molecule type" value="Genomic_DNA"/>
</dbReference>
<dbReference type="OrthoDB" id="7593728at2"/>
<dbReference type="GO" id="GO:0032259">
    <property type="term" value="P:methylation"/>
    <property type="evidence" value="ECO:0007669"/>
    <property type="project" value="UniProtKB-KW"/>
</dbReference>
<dbReference type="SUPFAM" id="SSF53335">
    <property type="entry name" value="S-adenosyl-L-methionine-dependent methyltransferases"/>
    <property type="match status" value="1"/>
</dbReference>
<reference evidence="2 3" key="1">
    <citation type="submission" date="2015-09" db="EMBL/GenBank/DDBJ databases">
        <title>Draft genome sequence of Hydrogenibacillus schlegelii DSM 2000.</title>
        <authorList>
            <person name="Hemp J."/>
        </authorList>
    </citation>
    <scope>NUCLEOTIDE SEQUENCE [LARGE SCALE GENOMIC DNA]</scope>
    <source>
        <strain evidence="2 3">MA 48</strain>
    </source>
</reference>
<evidence type="ECO:0000313" key="2">
    <source>
        <dbReference type="EMBL" id="OAR04638.1"/>
    </source>
</evidence>
<dbReference type="STRING" id="1484.SA87_08875"/>
<sequence>MQRSEARLAARRIEERLLWALQHGERSYWGVLRDGEAQADAVVGALRALLDAGEVATKEDRFVLTEAGRARLSALALDRLVDPGCEACGGRGIRLKPPFDGVLQAFRERLKRRPKAAPEFDQGVVTPETAVLRLSLLARRGDLAGRDLLLLGDDDLMSLAAALSGFPRRVHVLDVDARVVAFIREVAREEGWDHVSAEVYDVREPLPAALRGAFDVFFTDPVETLPGILLFLSRATEALREGGAGYFGLSYLEASWSKWRDIQRGILEMGYAITDALPAYQDYELEDIVALGYPVAQAAPVAVREPDVPFYRSTVFRLVLVAPPAPRYTGRVELDRDLYYDDEASVTLPR</sequence>
<evidence type="ECO:0000313" key="3">
    <source>
        <dbReference type="Proteomes" id="UP000243024"/>
    </source>
</evidence>
<name>A0A132NAU4_HYDSH</name>
<proteinExistence type="predicted"/>
<dbReference type="InterPro" id="IPR029063">
    <property type="entry name" value="SAM-dependent_MTases_sf"/>
</dbReference>
<dbReference type="InterPro" id="IPR051720">
    <property type="entry name" value="rRNA_MeTrfase/Polyamine_Synth"/>
</dbReference>
<gene>
    <name evidence="2" type="ORF">SA87_08875</name>
</gene>
<feature type="domain" description="N(4)-bis(aminopropyl)spermidine synthase C-terminal" evidence="1">
    <location>
        <begin position="102"/>
        <end position="345"/>
    </location>
</feature>
<dbReference type="Proteomes" id="UP000243024">
    <property type="component" value="Unassembled WGS sequence"/>
</dbReference>
<dbReference type="Pfam" id="PF01861">
    <property type="entry name" value="BpsA_C"/>
    <property type="match status" value="1"/>
</dbReference>
<dbReference type="GO" id="GO:0006596">
    <property type="term" value="P:polyamine biosynthetic process"/>
    <property type="evidence" value="ECO:0007669"/>
    <property type="project" value="TreeGrafter"/>
</dbReference>
<protein>
    <submittedName>
        <fullName evidence="2">Methyltransferase</fullName>
    </submittedName>
</protein>
<dbReference type="InterPro" id="IPR002723">
    <property type="entry name" value="BpsA_C"/>
</dbReference>
<dbReference type="GO" id="GO:0008168">
    <property type="term" value="F:methyltransferase activity"/>
    <property type="evidence" value="ECO:0007669"/>
    <property type="project" value="UniProtKB-KW"/>
</dbReference>
<dbReference type="AlphaFoldDB" id="A0A132NAU4"/>
<comment type="caution">
    <text evidence="2">The sequence shown here is derived from an EMBL/GenBank/DDBJ whole genome shotgun (WGS) entry which is preliminary data.</text>
</comment>
<keyword evidence="2" id="KW-0808">Transferase</keyword>
<accession>A0A132NAU4</accession>
<keyword evidence="2" id="KW-0489">Methyltransferase</keyword>